<dbReference type="GO" id="GO:0004497">
    <property type="term" value="F:monooxygenase activity"/>
    <property type="evidence" value="ECO:0007669"/>
    <property type="project" value="UniProtKB-KW"/>
</dbReference>
<evidence type="ECO:0000256" key="10">
    <source>
        <dbReference type="ARBA" id="ARBA00023002"/>
    </source>
</evidence>
<dbReference type="Pfam" id="PF00067">
    <property type="entry name" value="p450"/>
    <property type="match status" value="1"/>
</dbReference>
<dbReference type="GO" id="GO:0005789">
    <property type="term" value="C:endoplasmic reticulum membrane"/>
    <property type="evidence" value="ECO:0007669"/>
    <property type="project" value="UniProtKB-SubCell"/>
</dbReference>
<dbReference type="EMBL" id="BGPR01008040">
    <property type="protein sequence ID" value="GBN31138.1"/>
    <property type="molecule type" value="Genomic_DNA"/>
</dbReference>
<organism evidence="16 17">
    <name type="scientific">Araneus ventricosus</name>
    <name type="common">Orbweaver spider</name>
    <name type="synonym">Epeira ventricosa</name>
    <dbReference type="NCBI Taxonomy" id="182803"/>
    <lineage>
        <taxon>Eukaryota</taxon>
        <taxon>Metazoa</taxon>
        <taxon>Ecdysozoa</taxon>
        <taxon>Arthropoda</taxon>
        <taxon>Chelicerata</taxon>
        <taxon>Arachnida</taxon>
        <taxon>Araneae</taxon>
        <taxon>Araneomorphae</taxon>
        <taxon>Entelegynae</taxon>
        <taxon>Araneoidea</taxon>
        <taxon>Araneidae</taxon>
        <taxon>Araneus</taxon>
    </lineage>
</organism>
<keyword evidence="10 15" id="KW-0560">Oxidoreductase</keyword>
<keyword evidence="17" id="KW-1185">Reference proteome</keyword>
<dbReference type="InterPro" id="IPR017972">
    <property type="entry name" value="Cyt_P450_CS"/>
</dbReference>
<evidence type="ECO:0000256" key="9">
    <source>
        <dbReference type="ARBA" id="ARBA00022848"/>
    </source>
</evidence>
<evidence type="ECO:0000256" key="14">
    <source>
        <dbReference type="PIRSR" id="PIRSR602403-1"/>
    </source>
</evidence>
<evidence type="ECO:0000256" key="15">
    <source>
        <dbReference type="RuleBase" id="RU000461"/>
    </source>
</evidence>
<dbReference type="InterPro" id="IPR001128">
    <property type="entry name" value="Cyt_P450"/>
</dbReference>
<evidence type="ECO:0000256" key="12">
    <source>
        <dbReference type="ARBA" id="ARBA00023033"/>
    </source>
</evidence>
<evidence type="ECO:0000256" key="1">
    <source>
        <dbReference type="ARBA" id="ARBA00001971"/>
    </source>
</evidence>
<proteinExistence type="inferred from homology"/>
<dbReference type="PROSITE" id="PS00086">
    <property type="entry name" value="CYTOCHROME_P450"/>
    <property type="match status" value="1"/>
</dbReference>
<accession>A0A4Y2MVD8</accession>
<dbReference type="InterPro" id="IPR036396">
    <property type="entry name" value="Cyt_P450_sf"/>
</dbReference>
<comment type="subcellular location">
    <subcellularLocation>
        <location evidence="4">Endoplasmic reticulum membrane</location>
        <topology evidence="4">Peripheral membrane protein</topology>
    </subcellularLocation>
    <subcellularLocation>
        <location evidence="3">Microsome membrane</location>
        <topology evidence="3">Peripheral membrane protein</topology>
    </subcellularLocation>
</comment>
<evidence type="ECO:0000256" key="4">
    <source>
        <dbReference type="ARBA" id="ARBA00004406"/>
    </source>
</evidence>
<feature type="binding site" description="axial binding residue" evidence="14">
    <location>
        <position position="189"/>
    </location>
    <ligand>
        <name>heme</name>
        <dbReference type="ChEBI" id="CHEBI:30413"/>
    </ligand>
    <ligandPart>
        <name>Fe</name>
        <dbReference type="ChEBI" id="CHEBI:18248"/>
    </ligandPart>
</feature>
<evidence type="ECO:0000256" key="6">
    <source>
        <dbReference type="ARBA" id="ARBA00022617"/>
    </source>
</evidence>
<evidence type="ECO:0000256" key="8">
    <source>
        <dbReference type="ARBA" id="ARBA00022824"/>
    </source>
</evidence>
<dbReference type="Gene3D" id="1.10.630.10">
    <property type="entry name" value="Cytochrome P450"/>
    <property type="match status" value="1"/>
</dbReference>
<comment type="cofactor">
    <cofactor evidence="1 14">
        <name>heme</name>
        <dbReference type="ChEBI" id="CHEBI:30413"/>
    </cofactor>
</comment>
<dbReference type="InterPro" id="IPR002403">
    <property type="entry name" value="Cyt_P450_E_grp-IV"/>
</dbReference>
<dbReference type="PRINTS" id="PR00465">
    <property type="entry name" value="EP450IV"/>
</dbReference>
<dbReference type="GO" id="GO:0005506">
    <property type="term" value="F:iron ion binding"/>
    <property type="evidence" value="ECO:0007669"/>
    <property type="project" value="InterPro"/>
</dbReference>
<dbReference type="AlphaFoldDB" id="A0A4Y2MVD8"/>
<keyword evidence="12 15" id="KW-0503">Monooxygenase</keyword>
<dbReference type="SUPFAM" id="SSF48264">
    <property type="entry name" value="Cytochrome P450"/>
    <property type="match status" value="1"/>
</dbReference>
<dbReference type="GO" id="GO:0016705">
    <property type="term" value="F:oxidoreductase activity, acting on paired donors, with incorporation or reduction of molecular oxygen"/>
    <property type="evidence" value="ECO:0007669"/>
    <property type="project" value="InterPro"/>
</dbReference>
<evidence type="ECO:0000256" key="11">
    <source>
        <dbReference type="ARBA" id="ARBA00023004"/>
    </source>
</evidence>
<comment type="similarity">
    <text evidence="5 15">Belongs to the cytochrome P450 family.</text>
</comment>
<name>A0A4Y2MVD8_ARAVE</name>
<dbReference type="OrthoDB" id="7779621at2759"/>
<dbReference type="InterPro" id="IPR050476">
    <property type="entry name" value="Insect_CytP450_Detox"/>
</dbReference>
<dbReference type="GO" id="GO:0020037">
    <property type="term" value="F:heme binding"/>
    <property type="evidence" value="ECO:0007669"/>
    <property type="project" value="InterPro"/>
</dbReference>
<sequence>MAAPAWSEIPNRSNVLTAAKTFFTTGSPVCTQPAQLLSWHQARGHGAAFCHCRCDCGEDSMKYHFRIMDAWEDKAGDRKKMGLPTALGELTCETLQSVKYLDNVISETLRLYPPAIRPERMAFEDYELGDTGITIPKGTIVTIPIYAMHRDPKLFPDPEKFDPDRWTAEESQKRDQFAYLPFGAGPRNCVAMRFALIELKVCLAYTILNFKISKSPQTKVPLEFYLGQGVLKAKDVVVVVAMQERPDAPILK</sequence>
<evidence type="ECO:0000256" key="13">
    <source>
        <dbReference type="ARBA" id="ARBA00023136"/>
    </source>
</evidence>
<dbReference type="Proteomes" id="UP000499080">
    <property type="component" value="Unassembled WGS sequence"/>
</dbReference>
<evidence type="ECO:0000313" key="16">
    <source>
        <dbReference type="EMBL" id="GBN31138.1"/>
    </source>
</evidence>
<comment type="function">
    <text evidence="2">May be involved in the metabolism of insect hormones and in the breakdown of synthetic insecticides.</text>
</comment>
<dbReference type="PANTHER" id="PTHR24292:SF54">
    <property type="entry name" value="CYP9F3-RELATED"/>
    <property type="match status" value="1"/>
</dbReference>
<comment type="caution">
    <text evidence="16">The sequence shown here is derived from an EMBL/GenBank/DDBJ whole genome shotgun (WGS) entry which is preliminary data.</text>
</comment>
<evidence type="ECO:0000256" key="2">
    <source>
        <dbReference type="ARBA" id="ARBA00003690"/>
    </source>
</evidence>
<keyword evidence="8" id="KW-0256">Endoplasmic reticulum</keyword>
<evidence type="ECO:0000313" key="17">
    <source>
        <dbReference type="Proteomes" id="UP000499080"/>
    </source>
</evidence>
<keyword evidence="11 14" id="KW-0408">Iron</keyword>
<keyword evidence="6 14" id="KW-0349">Heme</keyword>
<keyword evidence="9" id="KW-0492">Microsome</keyword>
<evidence type="ECO:0000256" key="3">
    <source>
        <dbReference type="ARBA" id="ARBA00004174"/>
    </source>
</evidence>
<protein>
    <submittedName>
        <fullName evidence="16">Cytochrome P450 3A13</fullName>
    </submittedName>
</protein>
<dbReference type="PRINTS" id="PR00385">
    <property type="entry name" value="P450"/>
</dbReference>
<keyword evidence="13" id="KW-0472">Membrane</keyword>
<reference evidence="16 17" key="1">
    <citation type="journal article" date="2019" name="Sci. Rep.">
        <title>Orb-weaving spider Araneus ventricosus genome elucidates the spidroin gene catalogue.</title>
        <authorList>
            <person name="Kono N."/>
            <person name="Nakamura H."/>
            <person name="Ohtoshi R."/>
            <person name="Moran D.A.P."/>
            <person name="Shinohara A."/>
            <person name="Yoshida Y."/>
            <person name="Fujiwara M."/>
            <person name="Mori M."/>
            <person name="Tomita M."/>
            <person name="Arakawa K."/>
        </authorList>
    </citation>
    <scope>NUCLEOTIDE SEQUENCE [LARGE SCALE GENOMIC DNA]</scope>
</reference>
<keyword evidence="7 14" id="KW-0479">Metal-binding</keyword>
<evidence type="ECO:0000256" key="7">
    <source>
        <dbReference type="ARBA" id="ARBA00022723"/>
    </source>
</evidence>
<gene>
    <name evidence="16" type="primary">Cyp3a13_8</name>
    <name evidence="16" type="ORF">AVEN_25955_1</name>
</gene>
<evidence type="ECO:0000256" key="5">
    <source>
        <dbReference type="ARBA" id="ARBA00010617"/>
    </source>
</evidence>
<dbReference type="PANTHER" id="PTHR24292">
    <property type="entry name" value="CYTOCHROME P450"/>
    <property type="match status" value="1"/>
</dbReference>